<protein>
    <submittedName>
        <fullName evidence="3">DUF1992 domain-containing protein</fullName>
    </submittedName>
</protein>
<feature type="region of interest" description="Disordered" evidence="1">
    <location>
        <begin position="141"/>
        <end position="179"/>
    </location>
</feature>
<keyword evidence="4" id="KW-1185">Reference proteome</keyword>
<reference evidence="3 4" key="1">
    <citation type="submission" date="2018-07" db="EMBL/GenBank/DDBJ databases">
        <title>Arthrobacter sp. nov., isolated from raw cow's milk with high bacterial count.</title>
        <authorList>
            <person name="Hahne J."/>
            <person name="Isele D."/>
            <person name="Lipski A."/>
        </authorList>
    </citation>
    <scope>NUCLEOTIDE SEQUENCE [LARGE SCALE GENOMIC DNA]</scope>
    <source>
        <strain evidence="3 4">JZ R-183</strain>
    </source>
</reference>
<evidence type="ECO:0000313" key="4">
    <source>
        <dbReference type="Proteomes" id="UP000273119"/>
    </source>
</evidence>
<evidence type="ECO:0000259" key="2">
    <source>
        <dbReference type="Pfam" id="PF09350"/>
    </source>
</evidence>
<feature type="domain" description="DnaJ homologue subfamily C member 28 conserved" evidence="2">
    <location>
        <begin position="14"/>
        <end position="70"/>
    </location>
</feature>
<dbReference type="AlphaFoldDB" id="A0A496PIH3"/>
<dbReference type="EMBL" id="QQXL01000005">
    <property type="protein sequence ID" value="RKW70287.1"/>
    <property type="molecule type" value="Genomic_DNA"/>
</dbReference>
<dbReference type="Pfam" id="PF09350">
    <property type="entry name" value="DJC28_CD"/>
    <property type="match status" value="1"/>
</dbReference>
<feature type="compositionally biased region" description="Basic and acidic residues" evidence="1">
    <location>
        <begin position="154"/>
        <end position="167"/>
    </location>
</feature>
<comment type="caution">
    <text evidence="3">The sequence shown here is derived from an EMBL/GenBank/DDBJ whole genome shotgun (WGS) entry which is preliminary data.</text>
</comment>
<dbReference type="Proteomes" id="UP000273119">
    <property type="component" value="Unassembled WGS sequence"/>
</dbReference>
<gene>
    <name evidence="3" type="ORF">DWQ67_09835</name>
</gene>
<organism evidence="3 4">
    <name type="scientific">Galactobacter caseinivorans</name>
    <dbReference type="NCBI Taxonomy" id="2676123"/>
    <lineage>
        <taxon>Bacteria</taxon>
        <taxon>Bacillati</taxon>
        <taxon>Actinomycetota</taxon>
        <taxon>Actinomycetes</taxon>
        <taxon>Micrococcales</taxon>
        <taxon>Micrococcaceae</taxon>
        <taxon>Galactobacter</taxon>
    </lineage>
</organism>
<proteinExistence type="predicted"/>
<sequence>MRLSSTVEAVARTAVERAIADGHFDHLAYAGKPLPDLAASTDPDWWTKSLMRREEVHATEGLGPEALLLRVVDAGLNDELDALGRETEVRETLANFNRRVIEARRQLLGGPPVITPTREVESEVLAWRERARERDRRAAVLERELESARGSTEPGRDGKSDPRDPRGPRGWLRRLRSAK</sequence>
<dbReference type="InterPro" id="IPR018961">
    <property type="entry name" value="DnaJ_homolog_subfam-C_membr-28"/>
</dbReference>
<name>A0A496PIH3_9MICC</name>
<evidence type="ECO:0000256" key="1">
    <source>
        <dbReference type="SAM" id="MobiDB-lite"/>
    </source>
</evidence>
<accession>A0A496PIH3</accession>
<evidence type="ECO:0000313" key="3">
    <source>
        <dbReference type="EMBL" id="RKW70287.1"/>
    </source>
</evidence>